<dbReference type="Pfam" id="PF24920">
    <property type="entry name" value="C2_TCB1"/>
    <property type="match status" value="1"/>
</dbReference>
<dbReference type="InterPro" id="IPR052455">
    <property type="entry name" value="Tricalbin_domain"/>
</dbReference>
<dbReference type="Pfam" id="PF00168">
    <property type="entry name" value="C2"/>
    <property type="match status" value="5"/>
</dbReference>
<dbReference type="PROSITE" id="PS50004">
    <property type="entry name" value="C2"/>
    <property type="match status" value="4"/>
</dbReference>
<reference evidence="19" key="1">
    <citation type="submission" date="2016-05" db="EMBL/GenBank/DDBJ databases">
        <title>Comparative genomics of biotechnologically important yeasts.</title>
        <authorList>
            <consortium name="DOE Joint Genome Institute"/>
            <person name="Riley R."/>
            <person name="Haridas S."/>
            <person name="Wolfe K.H."/>
            <person name="Lopes M.R."/>
            <person name="Hittinger C.T."/>
            <person name="Goker M."/>
            <person name="Salamov A."/>
            <person name="Wisecaver J."/>
            <person name="Long T.M."/>
            <person name="Aerts A.L."/>
            <person name="Barry K."/>
            <person name="Choi C."/>
            <person name="Clum A."/>
            <person name="Coughlan A.Y."/>
            <person name="Deshpande S."/>
            <person name="Douglass A.P."/>
            <person name="Hanson S.J."/>
            <person name="Klenk H.-P."/>
            <person name="Labutti K."/>
            <person name="Lapidus A."/>
            <person name="Lindquist E."/>
            <person name="Lipzen A."/>
            <person name="Meier-Kolthoff J.P."/>
            <person name="Ohm R.A."/>
            <person name="Otillar R.P."/>
            <person name="Pangilinan J."/>
            <person name="Peng Y."/>
            <person name="Rokas A."/>
            <person name="Rosa C.A."/>
            <person name="Scheuner C."/>
            <person name="Sibirny A.A."/>
            <person name="Slot J.C."/>
            <person name="Stielow J.B."/>
            <person name="Sun H."/>
            <person name="Kurtzman C.P."/>
            <person name="Blackwell M."/>
            <person name="Grigoriev I.V."/>
            <person name="Jeffries T.W."/>
        </authorList>
    </citation>
    <scope>NUCLEOTIDE SEQUENCE [LARGE SCALE GENOMIC DNA]</scope>
    <source>
        <strain evidence="19">NRRL Y-1933</strain>
    </source>
</reference>
<dbReference type="InterPro" id="IPR035892">
    <property type="entry name" value="C2_domain_sf"/>
</dbReference>
<keyword evidence="7" id="KW-0256">Endoplasmic reticulum</keyword>
<dbReference type="PANTHER" id="PTHR46980:SF1">
    <property type="entry name" value="TRICALBIN-3"/>
    <property type="match status" value="1"/>
</dbReference>
<evidence type="ECO:0000256" key="13">
    <source>
        <dbReference type="ARBA" id="ARBA00023274"/>
    </source>
</evidence>
<evidence type="ECO:0000256" key="1">
    <source>
        <dbReference type="ARBA" id="ARBA00004586"/>
    </source>
</evidence>
<dbReference type="Gene3D" id="2.60.40.150">
    <property type="entry name" value="C2 domain"/>
    <property type="match status" value="4"/>
</dbReference>
<dbReference type="EMBL" id="KV454538">
    <property type="protein sequence ID" value="ODV69487.1"/>
    <property type="molecule type" value="Genomic_DNA"/>
</dbReference>
<evidence type="ECO:0000256" key="11">
    <source>
        <dbReference type="ARBA" id="ARBA00023121"/>
    </source>
</evidence>
<proteinExistence type="inferred from homology"/>
<keyword evidence="12" id="KW-0472">Membrane</keyword>
<evidence type="ECO:0000256" key="5">
    <source>
        <dbReference type="ARBA" id="ARBA00022692"/>
    </source>
</evidence>
<name>A0A1E4RQE5_9ASCO</name>
<dbReference type="GO" id="GO:0006412">
    <property type="term" value="P:translation"/>
    <property type="evidence" value="ECO:0007669"/>
    <property type="project" value="InterPro"/>
</dbReference>
<dbReference type="CDD" id="cd13156">
    <property type="entry name" value="KOW_RPL6"/>
    <property type="match status" value="1"/>
</dbReference>
<dbReference type="GO" id="GO:0005840">
    <property type="term" value="C:ribosome"/>
    <property type="evidence" value="ECO:0007669"/>
    <property type="project" value="UniProtKB-KW"/>
</dbReference>
<dbReference type="GO" id="GO:0061817">
    <property type="term" value="P:endoplasmic reticulum-plasma membrane tethering"/>
    <property type="evidence" value="ECO:0007669"/>
    <property type="project" value="InterPro"/>
</dbReference>
<keyword evidence="5" id="KW-0812">Transmembrane</keyword>
<feature type="domain" description="C2" evidence="16">
    <location>
        <begin position="381"/>
        <end position="507"/>
    </location>
</feature>
<feature type="compositionally biased region" description="Basic and acidic residues" evidence="15">
    <location>
        <begin position="31"/>
        <end position="46"/>
    </location>
</feature>
<keyword evidence="19" id="KW-1185">Reference proteome</keyword>
<dbReference type="PANTHER" id="PTHR46980">
    <property type="entry name" value="TRICALBIN-1-RELATED"/>
    <property type="match status" value="1"/>
</dbReference>
<evidence type="ECO:0000313" key="18">
    <source>
        <dbReference type="EMBL" id="ODV69487.1"/>
    </source>
</evidence>
<dbReference type="InterPro" id="IPR000915">
    <property type="entry name" value="60S_ribosomal_eL6"/>
</dbReference>
<dbReference type="GO" id="GO:0006869">
    <property type="term" value="P:lipid transport"/>
    <property type="evidence" value="ECO:0007669"/>
    <property type="project" value="UniProtKB-KW"/>
</dbReference>
<dbReference type="GO" id="GO:0008289">
    <property type="term" value="F:lipid binding"/>
    <property type="evidence" value="ECO:0007669"/>
    <property type="project" value="UniProtKB-KW"/>
</dbReference>
<comment type="similarity">
    <text evidence="2 14">Belongs to the eukaryotic ribosomal protein eL6 family.</text>
</comment>
<dbReference type="CDD" id="cd21678">
    <property type="entry name" value="SMP_TCB"/>
    <property type="match status" value="1"/>
</dbReference>
<feature type="compositionally biased region" description="Polar residues" evidence="15">
    <location>
        <begin position="1"/>
        <end position="12"/>
    </location>
</feature>
<keyword evidence="3" id="KW-0813">Transport</keyword>
<dbReference type="InterPro" id="IPR041997">
    <property type="entry name" value="Ribosomal_eL6_KOW"/>
</dbReference>
<dbReference type="PROSITE" id="PS51847">
    <property type="entry name" value="SMP"/>
    <property type="match status" value="1"/>
</dbReference>
<dbReference type="CDD" id="cd04045">
    <property type="entry name" value="C2C_Tricalbin-like"/>
    <property type="match status" value="1"/>
</dbReference>
<evidence type="ECO:0000256" key="4">
    <source>
        <dbReference type="ARBA" id="ARBA00022553"/>
    </source>
</evidence>
<dbReference type="SUPFAM" id="SSF50104">
    <property type="entry name" value="Translation proteins SH3-like domain"/>
    <property type="match status" value="1"/>
</dbReference>
<evidence type="ECO:0000313" key="19">
    <source>
        <dbReference type="Proteomes" id="UP000095085"/>
    </source>
</evidence>
<feature type="compositionally biased region" description="Polar residues" evidence="15">
    <location>
        <begin position="1244"/>
        <end position="1271"/>
    </location>
</feature>
<dbReference type="InterPro" id="IPR037762">
    <property type="entry name" value="C2C_Tricalbin"/>
</dbReference>
<evidence type="ECO:0000256" key="3">
    <source>
        <dbReference type="ARBA" id="ARBA00022448"/>
    </source>
</evidence>
<dbReference type="SMART" id="SM00239">
    <property type="entry name" value="C2"/>
    <property type="match status" value="5"/>
</dbReference>
<dbReference type="CDD" id="cd04040">
    <property type="entry name" value="C2D_Tricalbin-like"/>
    <property type="match status" value="1"/>
</dbReference>
<keyword evidence="11" id="KW-0446">Lipid-binding</keyword>
<dbReference type="GO" id="GO:0071944">
    <property type="term" value="C:cell periphery"/>
    <property type="evidence" value="ECO:0007669"/>
    <property type="project" value="UniProtKB-ARBA"/>
</dbReference>
<evidence type="ECO:0000259" key="16">
    <source>
        <dbReference type="PROSITE" id="PS50004"/>
    </source>
</evidence>
<dbReference type="STRING" id="984485.A0A1E4RQE5"/>
<dbReference type="GO" id="GO:0005789">
    <property type="term" value="C:endoplasmic reticulum membrane"/>
    <property type="evidence" value="ECO:0007669"/>
    <property type="project" value="UniProtKB-SubCell"/>
</dbReference>
<keyword evidence="10" id="KW-0445">Lipid transport</keyword>
<organism evidence="18 19">
    <name type="scientific">Hyphopichia burtonii NRRL Y-1933</name>
    <dbReference type="NCBI Taxonomy" id="984485"/>
    <lineage>
        <taxon>Eukaryota</taxon>
        <taxon>Fungi</taxon>
        <taxon>Dikarya</taxon>
        <taxon>Ascomycota</taxon>
        <taxon>Saccharomycotina</taxon>
        <taxon>Pichiomycetes</taxon>
        <taxon>Debaryomycetaceae</taxon>
        <taxon>Hyphopichia</taxon>
    </lineage>
</organism>
<evidence type="ECO:0000256" key="7">
    <source>
        <dbReference type="ARBA" id="ARBA00022824"/>
    </source>
</evidence>
<dbReference type="PIRSF" id="PIRSF037232">
    <property type="entry name" value="Tricalbin"/>
    <property type="match status" value="1"/>
</dbReference>
<dbReference type="InterPro" id="IPR037765">
    <property type="entry name" value="C2B_Tricalbin"/>
</dbReference>
<feature type="domain" description="C2" evidence="16">
    <location>
        <begin position="528"/>
        <end position="648"/>
    </location>
</feature>
<dbReference type="InterPro" id="IPR014722">
    <property type="entry name" value="Rib_uL2_dom2"/>
</dbReference>
<feature type="compositionally biased region" description="Acidic residues" evidence="15">
    <location>
        <begin position="1221"/>
        <end position="1235"/>
    </location>
</feature>
<keyword evidence="9" id="KW-1133">Transmembrane helix</keyword>
<evidence type="ECO:0000256" key="14">
    <source>
        <dbReference type="RuleBase" id="RU000662"/>
    </source>
</evidence>
<dbReference type="Pfam" id="PF01159">
    <property type="entry name" value="Ribosomal_L6e"/>
    <property type="match status" value="1"/>
</dbReference>
<dbReference type="InterPro" id="IPR037761">
    <property type="entry name" value="C2A_Tricalbin"/>
</dbReference>
<feature type="region of interest" description="Disordered" evidence="15">
    <location>
        <begin position="1"/>
        <end position="76"/>
    </location>
</feature>
<dbReference type="InterPro" id="IPR000008">
    <property type="entry name" value="C2_dom"/>
</dbReference>
<dbReference type="InterPro" id="IPR031468">
    <property type="entry name" value="SMP_LBD"/>
</dbReference>
<dbReference type="Pfam" id="PF25669">
    <property type="entry name" value="SMP_MUG190-like"/>
    <property type="match status" value="1"/>
</dbReference>
<dbReference type="RefSeq" id="XP_020078554.1">
    <property type="nucleotide sequence ID" value="XM_020223349.1"/>
</dbReference>
<dbReference type="PROSITE" id="PS01170">
    <property type="entry name" value="RIBOSOMAL_L6E"/>
    <property type="match status" value="1"/>
</dbReference>
<dbReference type="FunFam" id="2.30.30.30:FF:000014">
    <property type="entry name" value="60S ribosomal protein L6"/>
    <property type="match status" value="1"/>
</dbReference>
<dbReference type="InterPro" id="IPR017147">
    <property type="entry name" value="Tricalbin"/>
</dbReference>
<sequence length="1601" mass="178056">MIPNNQLSQGTQEYIAIASEKNGVANSAPPKQHEIPDVDEYNEKQKANVNKQKPPVDGSDNVGIKHQPPKKASIRDKSTFSWENVGTWDSETTSDKLKALKVINNIESYITDHFFGDWYWNTSIIIGTCFFCWLIARLGGGILSLLFILLFTNSVYRLEHRRFNRDIRDDMQRLSANNRLENELETMEWLNSFLDKFWVIYMPALSEQVMFQANEVLKDSAPGFGIEALSLDEFTLGSKAPRVDSIKSYTRKGADHIEMDWAFAFTPNDTDGMTKQELKRKINPKVALGVTIGKAFISKSLPILVEDMSFKGRMNIKLKLSQNFPHVKMVSVQFLEAPTIDYALKPVGGDTLGIDIMSFIPGLSSFVNGLIHTNLRPMLYAPNSLDIDVEEIMAQQSNDSIGVAALTIKRLTGLKTGIETKENSINPYVQIKVSNNADIEEKTKVKKETNDPVFLETKYLLLNALDGNNLTLTVNDLKTDQADDFVIGTIDYPLGSLLQKEIQTGIVKNIVEGGKVVGKIEFDLRWFPALEPQILEDGSKDDNTESEIGILKVNLHEAKDLDIRQSVVGLLNPYAEIYINHELVKTTRKLRQKNEPQWEKAFESLITQQSETQVQVLVKDAVEDNVIGKLDANLQDLIFESSRGQEWIKTPPVSEGGPHTKFRITTSWKALGMTDDAVVKSQYTNSIGGLRLHLRSASDLVNLEAVGKVDPYVRVLLNGKLKAKTNTIAETLDPNFNAVYFFPIANEHQHLLLELMDEEAEGKDRSLGSAAINVNDFLKKNKEGYFLGYDGSNETIEQPVLFNGKTHGYLRYSVSFIPTIPVYTISQLENKEEYLATLKQKERDEEAKRLREEKLYNEHPNEYEWIEINEDTIPDPEKIELPLEKAIKYRTGNVAVHVLSGKFDKSDYRVHTLFDDHAYPSGVSPVADGKLLNISSSSEGFVRDLPNSKLIFRLAKKAEVNNEKDIAVEKIFETIDILQRANARPIEIKLNEKNAIKVQLEFIPSAVKLAPLDTILDVGHFYFDILNAKGIPAADKNGKSDAFLSIKLDGVEIYRTDKKRKTLDPVWNESVEFPVMSRSRQIILLQIYDWDLTHDDRLLGSVNLDLSTLEPLQSTQFSVKLDTEGTINLRTTFKPDYVRPKLGSKTGLPLDFSTISGAPVKLVGGAAGMAGTAVGSGVGFAGDGVSKGAGFVKGFGRSKKKKSDDSEPQAPPAPSAMEEAKEGEEEEGADADESRDEVSEVSSQFTGSQSPSKNDNATNKSPYTNDLQSLRSGKPPSVAAVPNLTSEGLPPPQRPNVGHHRIVSQSSDSTSVTGSSIHAGPDAIPGRITVISASGYSSSSLEVKVMVKTSTKEKAIHKTRGSKLDKDNLVKWNETVPFKSTSDGELLFSIREVHRLGKNVEVATASLPLENYVDSEQEISLPAGDGQIDAPKWYKTEDARVPKQTRKTIRPQKLRASLVPGTVLILLAGRFRGKRVVYLKNLEDNTLLVSGPFKVNGVPLRRVNARYVIATSTKVDVSSVDASKFNVEYFAREKVPRSKKSEADFFNEAQPKKEIKAERVADQKTVDAALLSSIKKTPLLKQYLSASFSLKSGDKPHLLKF</sequence>
<feature type="region of interest" description="Disordered" evidence="15">
    <location>
        <begin position="1195"/>
        <end position="1321"/>
    </location>
</feature>
<dbReference type="SUPFAM" id="SSF49562">
    <property type="entry name" value="C2 domain (Calcium/lipid-binding domain, CaLB)"/>
    <property type="match status" value="5"/>
</dbReference>
<dbReference type="InterPro" id="IPR056910">
    <property type="entry name" value="TCB1-3_C2"/>
</dbReference>
<dbReference type="GeneID" id="30997898"/>
<evidence type="ECO:0000256" key="6">
    <source>
        <dbReference type="ARBA" id="ARBA00022737"/>
    </source>
</evidence>
<dbReference type="InterPro" id="IPR008991">
    <property type="entry name" value="Translation_prot_SH3-like_sf"/>
</dbReference>
<feature type="compositionally biased region" description="Low complexity" evidence="15">
    <location>
        <begin position="1303"/>
        <end position="1316"/>
    </location>
</feature>
<feature type="domain" description="C2" evidence="16">
    <location>
        <begin position="670"/>
        <end position="789"/>
    </location>
</feature>
<dbReference type="Proteomes" id="UP000095085">
    <property type="component" value="Unassembled WGS sequence"/>
</dbReference>
<evidence type="ECO:0000256" key="9">
    <source>
        <dbReference type="ARBA" id="ARBA00022989"/>
    </source>
</evidence>
<evidence type="ECO:0000256" key="15">
    <source>
        <dbReference type="SAM" id="MobiDB-lite"/>
    </source>
</evidence>
<feature type="domain" description="C2" evidence="16">
    <location>
        <begin position="999"/>
        <end position="1119"/>
    </location>
</feature>
<dbReference type="CDD" id="cd04052">
    <property type="entry name" value="C2B_Tricalbin-like"/>
    <property type="match status" value="1"/>
</dbReference>
<keyword evidence="13 14" id="KW-0687">Ribonucleoprotein</keyword>
<gene>
    <name evidence="18" type="ORF">HYPBUDRAFT_3461</name>
</gene>
<accession>A0A1E4RQE5</accession>
<evidence type="ECO:0000256" key="10">
    <source>
        <dbReference type="ARBA" id="ARBA00023055"/>
    </source>
</evidence>
<evidence type="ECO:0000256" key="8">
    <source>
        <dbReference type="ARBA" id="ARBA00022980"/>
    </source>
</evidence>
<dbReference type="OrthoDB" id="1029639at2759"/>
<dbReference type="Gene3D" id="2.30.30.30">
    <property type="match status" value="1"/>
</dbReference>
<evidence type="ECO:0000256" key="2">
    <source>
        <dbReference type="ARBA" id="ARBA00010592"/>
    </source>
</evidence>
<feature type="domain" description="SMP-LTD" evidence="17">
    <location>
        <begin position="183"/>
        <end position="390"/>
    </location>
</feature>
<keyword evidence="4" id="KW-0597">Phosphoprotein</keyword>
<keyword evidence="8 14" id="KW-0689">Ribosomal protein</keyword>
<protein>
    <recommendedName>
        <fullName evidence="14">60S ribosomal protein L6</fullName>
    </recommendedName>
</protein>
<dbReference type="GO" id="GO:1990904">
    <property type="term" value="C:ribonucleoprotein complex"/>
    <property type="evidence" value="ECO:0007669"/>
    <property type="project" value="UniProtKB-KW"/>
</dbReference>
<evidence type="ECO:0000259" key="17">
    <source>
        <dbReference type="PROSITE" id="PS51847"/>
    </source>
</evidence>
<comment type="subcellular location">
    <subcellularLocation>
        <location evidence="1">Endoplasmic reticulum membrane</location>
    </subcellularLocation>
</comment>
<dbReference type="CDD" id="cd04044">
    <property type="entry name" value="C2A_Tricalbin-like"/>
    <property type="match status" value="1"/>
</dbReference>
<evidence type="ECO:0000256" key="12">
    <source>
        <dbReference type="ARBA" id="ARBA00023136"/>
    </source>
</evidence>
<dbReference type="GO" id="GO:0003735">
    <property type="term" value="F:structural constituent of ribosome"/>
    <property type="evidence" value="ECO:0007669"/>
    <property type="project" value="InterPro"/>
</dbReference>
<keyword evidence="6" id="KW-0677">Repeat</keyword>
<dbReference type="InterPro" id="IPR037756">
    <property type="entry name" value="C2D_Tricalbin"/>
</dbReference>
<dbReference type="InterPro" id="IPR049633">
    <property type="entry name" value="Ribosomal_eL6_CS"/>
</dbReference>